<dbReference type="RefSeq" id="WP_069936969.1">
    <property type="nucleotide sequence ID" value="NZ_MAMP01000002.1"/>
</dbReference>
<dbReference type="Proteomes" id="UP000095658">
    <property type="component" value="Unassembled WGS sequence"/>
</dbReference>
<feature type="domain" description="Metallo-beta-lactamase" evidence="1">
    <location>
        <begin position="21"/>
        <end position="213"/>
    </location>
</feature>
<dbReference type="Pfam" id="PF00753">
    <property type="entry name" value="Lactamase_B"/>
    <property type="match status" value="1"/>
</dbReference>
<protein>
    <recommendedName>
        <fullName evidence="1">Metallo-beta-lactamase domain-containing protein</fullName>
    </recommendedName>
</protein>
<dbReference type="AlphaFoldDB" id="A0A1E7DTN8"/>
<dbReference type="InterPro" id="IPR036866">
    <property type="entry name" value="RibonucZ/Hydroxyglut_hydro"/>
</dbReference>
<organism evidence="2 3">
    <name type="scientific">Domibacillus iocasae</name>
    <dbReference type="NCBI Taxonomy" id="1714016"/>
    <lineage>
        <taxon>Bacteria</taxon>
        <taxon>Bacillati</taxon>
        <taxon>Bacillota</taxon>
        <taxon>Bacilli</taxon>
        <taxon>Bacillales</taxon>
        <taxon>Bacillaceae</taxon>
        <taxon>Domibacillus</taxon>
    </lineage>
</organism>
<dbReference type="InterPro" id="IPR001279">
    <property type="entry name" value="Metallo-B-lactamas"/>
</dbReference>
<gene>
    <name evidence="2" type="ORF">BA724_14445</name>
</gene>
<dbReference type="PANTHER" id="PTHR42951">
    <property type="entry name" value="METALLO-BETA-LACTAMASE DOMAIN-CONTAINING"/>
    <property type="match status" value="1"/>
</dbReference>
<evidence type="ECO:0000313" key="2">
    <source>
        <dbReference type="EMBL" id="OES46431.1"/>
    </source>
</evidence>
<comment type="caution">
    <text evidence="2">The sequence shown here is derived from an EMBL/GenBank/DDBJ whole genome shotgun (WGS) entry which is preliminary data.</text>
</comment>
<dbReference type="STRING" id="1714016.BA724_14445"/>
<dbReference type="Gene3D" id="3.60.15.10">
    <property type="entry name" value="Ribonuclease Z/Hydroxyacylglutathione hydrolase-like"/>
    <property type="match status" value="1"/>
</dbReference>
<keyword evidence="3" id="KW-1185">Reference proteome</keyword>
<accession>A0A1E7DTN8</accession>
<dbReference type="OrthoDB" id="9802248at2"/>
<evidence type="ECO:0000313" key="3">
    <source>
        <dbReference type="Proteomes" id="UP000095658"/>
    </source>
</evidence>
<dbReference type="InterPro" id="IPR050855">
    <property type="entry name" value="NDM-1-like"/>
</dbReference>
<reference evidence="2 3" key="1">
    <citation type="submission" date="2016-06" db="EMBL/GenBank/DDBJ databases">
        <title>Domibacillus iocasae genome sequencing.</title>
        <authorList>
            <person name="Verma A."/>
            <person name="Pal Y."/>
            <person name="Ojha A.K."/>
            <person name="Krishnamurthi S."/>
        </authorList>
    </citation>
    <scope>NUCLEOTIDE SEQUENCE [LARGE SCALE GENOMIC DNA]</scope>
    <source>
        <strain evidence="2 3">DSM 29979</strain>
    </source>
</reference>
<dbReference type="PANTHER" id="PTHR42951:SF9">
    <property type="entry name" value="METAL-DEPENDENT HYDROLASE"/>
    <property type="match status" value="1"/>
</dbReference>
<dbReference type="CDD" id="cd07721">
    <property type="entry name" value="yflN-like_MBL-fold"/>
    <property type="match status" value="1"/>
</dbReference>
<proteinExistence type="predicted"/>
<sequence length="239" mass="26299">MVRIQKTGSLYQLSFMPSFFPVNCYIVEEEKSLTLVDAALPFSVKAIMSMVNKLEKPIEHILLTHAHEDHIGAVDALKTILPDVPVFLSARDTRLLEGDLSIDPKEPQKPIKGGVPKRMTARPDVRLKEGDQIGSLEAIFTPGHTPGSMSFLDHRNGYLIAGDAFQTRGGPAVSGTIKPFFPFPALATWDKATAIESAKRIQSLEPTLLAVGHGDMISEPEHVIRQAIGEAERKLKRKK</sequence>
<dbReference type="SUPFAM" id="SSF56281">
    <property type="entry name" value="Metallo-hydrolase/oxidoreductase"/>
    <property type="match status" value="1"/>
</dbReference>
<dbReference type="SMART" id="SM00849">
    <property type="entry name" value="Lactamase_B"/>
    <property type="match status" value="1"/>
</dbReference>
<name>A0A1E7DTN8_9BACI</name>
<dbReference type="EMBL" id="MAMP01000002">
    <property type="protein sequence ID" value="OES46431.1"/>
    <property type="molecule type" value="Genomic_DNA"/>
</dbReference>
<evidence type="ECO:0000259" key="1">
    <source>
        <dbReference type="SMART" id="SM00849"/>
    </source>
</evidence>